<dbReference type="AlphaFoldDB" id="A0A392MMY8"/>
<name>A0A392MMY8_9FABA</name>
<feature type="region of interest" description="Disordered" evidence="1">
    <location>
        <begin position="114"/>
        <end position="145"/>
    </location>
</feature>
<feature type="region of interest" description="Disordered" evidence="1">
    <location>
        <begin position="1"/>
        <end position="21"/>
    </location>
</feature>
<feature type="region of interest" description="Disordered" evidence="1">
    <location>
        <begin position="34"/>
        <end position="83"/>
    </location>
</feature>
<comment type="caution">
    <text evidence="2">The sequence shown here is derived from an EMBL/GenBank/DDBJ whole genome shotgun (WGS) entry which is preliminary data.</text>
</comment>
<dbReference type="Proteomes" id="UP000265520">
    <property type="component" value="Unassembled WGS sequence"/>
</dbReference>
<feature type="compositionally biased region" description="Basic and acidic residues" evidence="1">
    <location>
        <begin position="66"/>
        <end position="83"/>
    </location>
</feature>
<evidence type="ECO:0000313" key="3">
    <source>
        <dbReference type="Proteomes" id="UP000265520"/>
    </source>
</evidence>
<accession>A0A392MMY8</accession>
<gene>
    <name evidence="2" type="ORF">A2U01_0009354</name>
</gene>
<organism evidence="2 3">
    <name type="scientific">Trifolium medium</name>
    <dbReference type="NCBI Taxonomy" id="97028"/>
    <lineage>
        <taxon>Eukaryota</taxon>
        <taxon>Viridiplantae</taxon>
        <taxon>Streptophyta</taxon>
        <taxon>Embryophyta</taxon>
        <taxon>Tracheophyta</taxon>
        <taxon>Spermatophyta</taxon>
        <taxon>Magnoliopsida</taxon>
        <taxon>eudicotyledons</taxon>
        <taxon>Gunneridae</taxon>
        <taxon>Pentapetalae</taxon>
        <taxon>rosids</taxon>
        <taxon>fabids</taxon>
        <taxon>Fabales</taxon>
        <taxon>Fabaceae</taxon>
        <taxon>Papilionoideae</taxon>
        <taxon>50 kb inversion clade</taxon>
        <taxon>NPAAA clade</taxon>
        <taxon>Hologalegina</taxon>
        <taxon>IRL clade</taxon>
        <taxon>Trifolieae</taxon>
        <taxon>Trifolium</taxon>
    </lineage>
</organism>
<sequence length="196" mass="22335">MRTHHRDYPANPCTGTKPNSKKRVMFELSHLQKAKESSANTNRFKYHPPVTRHNNARNATTVNNKTETKTHEASHEQCKHKASDLENQIQNKKPTLPASSVSKTKPITTTATKMMSIEPNPNQGDMHEPRQTNRTREDPPKRAPPLQISIEVMRRATATHRTTTSDSYMAKKKEVWMLRVTALGFEGLEERGQSKI</sequence>
<protein>
    <submittedName>
        <fullName evidence="2">Uncharacterized protein</fullName>
    </submittedName>
</protein>
<keyword evidence="3" id="KW-1185">Reference proteome</keyword>
<dbReference type="EMBL" id="LXQA010014228">
    <property type="protein sequence ID" value="MCH88465.1"/>
    <property type="molecule type" value="Genomic_DNA"/>
</dbReference>
<proteinExistence type="predicted"/>
<feature type="compositionally biased region" description="Basic and acidic residues" evidence="1">
    <location>
        <begin position="125"/>
        <end position="141"/>
    </location>
</feature>
<feature type="compositionally biased region" description="Polar residues" evidence="1">
    <location>
        <begin position="114"/>
        <end position="123"/>
    </location>
</feature>
<evidence type="ECO:0000256" key="1">
    <source>
        <dbReference type="SAM" id="MobiDB-lite"/>
    </source>
</evidence>
<feature type="compositionally biased region" description="Polar residues" evidence="1">
    <location>
        <begin position="52"/>
        <end position="65"/>
    </location>
</feature>
<reference evidence="2 3" key="1">
    <citation type="journal article" date="2018" name="Front. Plant Sci.">
        <title>Red Clover (Trifolium pratense) and Zigzag Clover (T. medium) - A Picture of Genomic Similarities and Differences.</title>
        <authorList>
            <person name="Dluhosova J."/>
            <person name="Istvanek J."/>
            <person name="Nedelnik J."/>
            <person name="Repkova J."/>
        </authorList>
    </citation>
    <scope>NUCLEOTIDE SEQUENCE [LARGE SCALE GENOMIC DNA]</scope>
    <source>
        <strain evidence="3">cv. 10/8</strain>
        <tissue evidence="2">Leaf</tissue>
    </source>
</reference>
<evidence type="ECO:0000313" key="2">
    <source>
        <dbReference type="EMBL" id="MCH88465.1"/>
    </source>
</evidence>